<proteinExistence type="predicted"/>
<reference evidence="1 2" key="1">
    <citation type="submission" date="2018-06" db="EMBL/GenBank/DDBJ databases">
        <authorList>
            <consortium name="Pathogen Informatics"/>
            <person name="Doyle S."/>
        </authorList>
    </citation>
    <scope>NUCLEOTIDE SEQUENCE [LARGE SCALE GENOMIC DNA]</scope>
    <source>
        <strain evidence="1 2">NCTC9177</strain>
    </source>
</reference>
<sequence length="38" mass="4353">MLVLISLLVMNLSQTNSMLPERYCQILCSWLNILKISA</sequence>
<accession>A0A7H4MPA8</accession>
<evidence type="ECO:0000313" key="2">
    <source>
        <dbReference type="Proteomes" id="UP000254545"/>
    </source>
</evidence>
<evidence type="ECO:0000313" key="1">
    <source>
        <dbReference type="EMBL" id="STS92158.1"/>
    </source>
</evidence>
<dbReference type="Proteomes" id="UP000254545">
    <property type="component" value="Unassembled WGS sequence"/>
</dbReference>
<dbReference type="AlphaFoldDB" id="A0A7H4MPA8"/>
<dbReference type="EMBL" id="UGKR01000003">
    <property type="protein sequence ID" value="STS92158.1"/>
    <property type="molecule type" value="Genomic_DNA"/>
</dbReference>
<organism evidence="1 2">
    <name type="scientific">Klebsiella variicola</name>
    <dbReference type="NCBI Taxonomy" id="244366"/>
    <lineage>
        <taxon>Bacteria</taxon>
        <taxon>Pseudomonadati</taxon>
        <taxon>Pseudomonadota</taxon>
        <taxon>Gammaproteobacteria</taxon>
        <taxon>Enterobacterales</taxon>
        <taxon>Enterobacteriaceae</taxon>
        <taxon>Klebsiella/Raoultella group</taxon>
        <taxon>Klebsiella</taxon>
        <taxon>Klebsiella pneumoniae complex</taxon>
    </lineage>
</organism>
<protein>
    <submittedName>
        <fullName evidence="1">Uncharacterized protein</fullName>
    </submittedName>
</protein>
<gene>
    <name evidence="1" type="ORF">NCTC9177_06090</name>
</gene>
<name>A0A7H4MPA8_KLEVA</name>
<comment type="caution">
    <text evidence="1">The sequence shown here is derived from an EMBL/GenBank/DDBJ whole genome shotgun (WGS) entry which is preliminary data.</text>
</comment>